<dbReference type="PRINTS" id="PR00032">
    <property type="entry name" value="HTHARAC"/>
</dbReference>
<keyword evidence="3" id="KW-0804">Transcription</keyword>
<dbReference type="InterPro" id="IPR018060">
    <property type="entry name" value="HTH_AraC"/>
</dbReference>
<evidence type="ECO:0000256" key="1">
    <source>
        <dbReference type="ARBA" id="ARBA00023015"/>
    </source>
</evidence>
<dbReference type="Gene3D" id="1.10.10.60">
    <property type="entry name" value="Homeodomain-like"/>
    <property type="match status" value="1"/>
</dbReference>
<comment type="caution">
    <text evidence="5">The sequence shown here is derived from an EMBL/GenBank/DDBJ whole genome shotgun (WGS) entry which is preliminary data.</text>
</comment>
<dbReference type="PANTHER" id="PTHR43436">
    <property type="entry name" value="ARAC-FAMILY TRANSCRIPTIONAL REGULATOR"/>
    <property type="match status" value="1"/>
</dbReference>
<dbReference type="InterPro" id="IPR018062">
    <property type="entry name" value="HTH_AraC-typ_CS"/>
</dbReference>
<dbReference type="PANTHER" id="PTHR43436:SF2">
    <property type="entry name" value="ARAC_XYLS FAMILY TRANSCRIPTIONAL REGULATOR"/>
    <property type="match status" value="1"/>
</dbReference>
<dbReference type="Pfam" id="PF06719">
    <property type="entry name" value="AraC_N"/>
    <property type="match status" value="1"/>
</dbReference>
<gene>
    <name evidence="5" type="ORF">BJP37_26085</name>
</gene>
<dbReference type="InterPro" id="IPR009594">
    <property type="entry name" value="Tscrpt_reg_HTH_AraC_N"/>
</dbReference>
<feature type="domain" description="HTH araC/xylS-type" evidence="4">
    <location>
        <begin position="191"/>
        <end position="288"/>
    </location>
</feature>
<dbReference type="InterPro" id="IPR009057">
    <property type="entry name" value="Homeodomain-like_sf"/>
</dbReference>
<evidence type="ECO:0000313" key="6">
    <source>
        <dbReference type="Proteomes" id="UP000186657"/>
    </source>
</evidence>
<dbReference type="SMART" id="SM00342">
    <property type="entry name" value="HTH_ARAC"/>
    <property type="match status" value="1"/>
</dbReference>
<sequence length="303" mass="33437">MNMCKIVHLINRHASSEGVNDTPIEGLQLFRTSHLVERLPGVYEPGICAIVQGRKRAYLNGTTQIYDKNQYLCCTLPLPVEAEVIEASPEKPLLGLWLGIETPTMFETVIDMAAIDSSSTSSTEIVPGLTVAKWDNEFTKALQGILELLDDPVALNILGNGRLKELMFAVLRGEAGCSVYQAFGGGMQKISRALTFLRANLHEAISIDELAKEAGMSRAAFHRKFKEITTYSPIQFIKLHRLNDASRLIVSGSTVAEAAYQVGYSSPSQFSRDFRRYFGQSPRQWQGCSILDAVAHGGNPQDR</sequence>
<evidence type="ECO:0000256" key="3">
    <source>
        <dbReference type="ARBA" id="ARBA00023163"/>
    </source>
</evidence>
<keyword evidence="1" id="KW-0805">Transcription regulation</keyword>
<keyword evidence="2" id="KW-0238">DNA-binding</keyword>
<organism evidence="5 6">
    <name type="scientific">Moorena bouillonii PNG</name>
    <dbReference type="NCBI Taxonomy" id="568701"/>
    <lineage>
        <taxon>Bacteria</taxon>
        <taxon>Bacillati</taxon>
        <taxon>Cyanobacteriota</taxon>
        <taxon>Cyanophyceae</taxon>
        <taxon>Coleofasciculales</taxon>
        <taxon>Coleofasciculaceae</taxon>
        <taxon>Moorena</taxon>
    </lineage>
</organism>
<protein>
    <submittedName>
        <fullName evidence="5">AraC family transcriptional regulator</fullName>
    </submittedName>
</protein>
<name>A0A1U7N7Q5_9CYAN</name>
<dbReference type="GO" id="GO:0003700">
    <property type="term" value="F:DNA-binding transcription factor activity"/>
    <property type="evidence" value="ECO:0007669"/>
    <property type="project" value="InterPro"/>
</dbReference>
<dbReference type="Proteomes" id="UP000186657">
    <property type="component" value="Unassembled WGS sequence"/>
</dbReference>
<dbReference type="EMBL" id="MKZS01000001">
    <property type="protein sequence ID" value="OLT61978.1"/>
    <property type="molecule type" value="Genomic_DNA"/>
</dbReference>
<dbReference type="RefSeq" id="WP_075903572.1">
    <property type="nucleotide sequence ID" value="NZ_MKZS01000001.1"/>
</dbReference>
<reference evidence="5 6" key="1">
    <citation type="submission" date="2016-10" db="EMBL/GenBank/DDBJ databases">
        <title>Comparative genomics uncovers the prolific and rare metabolic potential of the cyanobacterial genus Moorea.</title>
        <authorList>
            <person name="Leao T."/>
            <person name="Castelao G."/>
            <person name="Korobeynikov A."/>
            <person name="Monroe E.A."/>
            <person name="Podell S."/>
            <person name="Glukhov E."/>
            <person name="Allen E."/>
            <person name="Gerwick W.H."/>
            <person name="Gerwick L."/>
        </authorList>
    </citation>
    <scope>NUCLEOTIDE SEQUENCE [LARGE SCALE GENOMIC DNA]</scope>
    <source>
        <strain evidence="5 6">PNG5-198</strain>
    </source>
</reference>
<dbReference type="SUPFAM" id="SSF46689">
    <property type="entry name" value="Homeodomain-like"/>
    <property type="match status" value="2"/>
</dbReference>
<evidence type="ECO:0000256" key="2">
    <source>
        <dbReference type="ARBA" id="ARBA00023125"/>
    </source>
</evidence>
<keyword evidence="6" id="KW-1185">Reference proteome</keyword>
<proteinExistence type="predicted"/>
<evidence type="ECO:0000313" key="5">
    <source>
        <dbReference type="EMBL" id="OLT61978.1"/>
    </source>
</evidence>
<dbReference type="PROSITE" id="PS00041">
    <property type="entry name" value="HTH_ARAC_FAMILY_1"/>
    <property type="match status" value="1"/>
</dbReference>
<dbReference type="GO" id="GO:0043565">
    <property type="term" value="F:sequence-specific DNA binding"/>
    <property type="evidence" value="ECO:0007669"/>
    <property type="project" value="InterPro"/>
</dbReference>
<dbReference type="AlphaFoldDB" id="A0A1U7N7Q5"/>
<dbReference type="PROSITE" id="PS01124">
    <property type="entry name" value="HTH_ARAC_FAMILY_2"/>
    <property type="match status" value="1"/>
</dbReference>
<dbReference type="InterPro" id="IPR020449">
    <property type="entry name" value="Tscrpt_reg_AraC-type_HTH"/>
</dbReference>
<dbReference type="Pfam" id="PF12833">
    <property type="entry name" value="HTH_18"/>
    <property type="match status" value="1"/>
</dbReference>
<accession>A0A1U7N7Q5</accession>
<evidence type="ECO:0000259" key="4">
    <source>
        <dbReference type="PROSITE" id="PS01124"/>
    </source>
</evidence>